<evidence type="ECO:0000313" key="2">
    <source>
        <dbReference type="EMBL" id="SFT89832.1"/>
    </source>
</evidence>
<sequence length="502" mass="55878">MKKSLKIYLGTILTGTFLLSACADLDVENLNNPDTEKVLSTPDDLKGLVGGAFSDLYGLFRAYRGQVNLEHTADHTTMTNNVSNWWSEFKVEPRPQFANSLANSNRAGIIDNPFRLTNSAISSSVDVIKLIENDGVEIGVDGEDTQMVLAAAYFAKGMAEGYLASTFDQGYVVDKDTDLTTIELAPYDAVMDMALADLAKTIELATSNAFELDPTFINTPSPMGNAELARLASTYQAHFMMTRSRTKAQNDANDWAKIKELAKNGITDDYIIVQDGSTWSNSFINISGLDWYFRIDHRIIRIFDPSFPKRYPLEATALLPPATTDDKRLELYFFYEEDMSRFNLTRGAQLRSNYRIGRWDEFYRGGGIGPIPYFFDYINQLIIAEAEVMTGNTQAAIDILNEGNRITVGGLEPLPSTLSDQEVLQTIWDERDIEVCRTDWAIPFMDARRRGILQRGVLLHFPVPITEMLILGLPEYTFGGQAAADGVNTSDGAGAWYTPPGL</sequence>
<evidence type="ECO:0000256" key="1">
    <source>
        <dbReference type="SAM" id="SignalP"/>
    </source>
</evidence>
<dbReference type="PROSITE" id="PS51257">
    <property type="entry name" value="PROKAR_LIPOPROTEIN"/>
    <property type="match status" value="1"/>
</dbReference>
<evidence type="ECO:0008006" key="4">
    <source>
        <dbReference type="Google" id="ProtNLM"/>
    </source>
</evidence>
<keyword evidence="1" id="KW-0732">Signal</keyword>
<proteinExistence type="predicted"/>
<evidence type="ECO:0000313" key="3">
    <source>
        <dbReference type="Proteomes" id="UP000199673"/>
    </source>
</evidence>
<dbReference type="OrthoDB" id="725871at2"/>
<feature type="signal peptide" evidence="1">
    <location>
        <begin position="1"/>
        <end position="23"/>
    </location>
</feature>
<feature type="chain" id="PRO_5011688373" description="SusD family protein" evidence="1">
    <location>
        <begin position="24"/>
        <end position="502"/>
    </location>
</feature>
<protein>
    <recommendedName>
        <fullName evidence="4">SusD family protein</fullName>
    </recommendedName>
</protein>
<dbReference type="RefSeq" id="WP_091693790.1">
    <property type="nucleotide sequence ID" value="NZ_FPBF01000003.1"/>
</dbReference>
<dbReference type="AlphaFoldDB" id="A0A1I7BRP0"/>
<organism evidence="2 3">
    <name type="scientific">Algoriphagus locisalis</name>
    <dbReference type="NCBI Taxonomy" id="305507"/>
    <lineage>
        <taxon>Bacteria</taxon>
        <taxon>Pseudomonadati</taxon>
        <taxon>Bacteroidota</taxon>
        <taxon>Cytophagia</taxon>
        <taxon>Cytophagales</taxon>
        <taxon>Cyclobacteriaceae</taxon>
        <taxon>Algoriphagus</taxon>
    </lineage>
</organism>
<reference evidence="3" key="1">
    <citation type="submission" date="2016-10" db="EMBL/GenBank/DDBJ databases">
        <authorList>
            <person name="Varghese N."/>
            <person name="Submissions S."/>
        </authorList>
    </citation>
    <scope>NUCLEOTIDE SEQUENCE [LARGE SCALE GENOMIC DNA]</scope>
    <source>
        <strain evidence="3">DSM 23445</strain>
    </source>
</reference>
<gene>
    <name evidence="2" type="ORF">SAMN04489724_2638</name>
</gene>
<dbReference type="Proteomes" id="UP000199673">
    <property type="component" value="Unassembled WGS sequence"/>
</dbReference>
<dbReference type="SUPFAM" id="SSF48452">
    <property type="entry name" value="TPR-like"/>
    <property type="match status" value="1"/>
</dbReference>
<dbReference type="InterPro" id="IPR011990">
    <property type="entry name" value="TPR-like_helical_dom_sf"/>
</dbReference>
<accession>A0A1I7BRP0</accession>
<name>A0A1I7BRP0_9BACT</name>
<dbReference type="Gene3D" id="1.25.40.390">
    <property type="match status" value="2"/>
</dbReference>
<dbReference type="EMBL" id="FPBF01000003">
    <property type="protein sequence ID" value="SFT89832.1"/>
    <property type="molecule type" value="Genomic_DNA"/>
</dbReference>
<keyword evidence="3" id="KW-1185">Reference proteome</keyword>